<feature type="region of interest" description="Disordered" evidence="1">
    <location>
        <begin position="127"/>
        <end position="148"/>
    </location>
</feature>
<organism evidence="3 4">
    <name type="scientific">Apiospora hydei</name>
    <dbReference type="NCBI Taxonomy" id="1337664"/>
    <lineage>
        <taxon>Eukaryota</taxon>
        <taxon>Fungi</taxon>
        <taxon>Dikarya</taxon>
        <taxon>Ascomycota</taxon>
        <taxon>Pezizomycotina</taxon>
        <taxon>Sordariomycetes</taxon>
        <taxon>Xylariomycetidae</taxon>
        <taxon>Amphisphaeriales</taxon>
        <taxon>Apiosporaceae</taxon>
        <taxon>Apiospora</taxon>
    </lineage>
</organism>
<protein>
    <submittedName>
        <fullName evidence="3">Uncharacterized protein</fullName>
    </submittedName>
</protein>
<sequence length="262" mass="28882">MLSRTICAVLFFALSALVVGKNFGPPPLIRDEVTKPAASGRSAENNRAPGVRMTGHMSHHAPAGHRRDNEGTSNDLTDRDMLSHVPETHIFYRNFQINYSWTDERLLQALGARPKRGEEAASSKLLLDKRGSGGHALGKRSPPGGSPGNPIFKVSACLGCLQAQQGVVTSLDDLSTEYLEQQILLTDQQMLDRCVFYTSVPSWEEDRKERLKRRELGGEGQHTGLSKIATDWACRNNKVTIWVSSPIHCQGDGLTDRLPTTH</sequence>
<dbReference type="GeneID" id="92039187"/>
<evidence type="ECO:0000313" key="4">
    <source>
        <dbReference type="Proteomes" id="UP001433268"/>
    </source>
</evidence>
<feature type="compositionally biased region" description="Basic and acidic residues" evidence="1">
    <location>
        <begin position="65"/>
        <end position="74"/>
    </location>
</feature>
<keyword evidence="2" id="KW-0732">Signal</keyword>
<feature type="chain" id="PRO_5046701172" evidence="2">
    <location>
        <begin position="21"/>
        <end position="262"/>
    </location>
</feature>
<dbReference type="EMBL" id="JAQQWN010000003">
    <property type="protein sequence ID" value="KAK8091451.1"/>
    <property type="molecule type" value="Genomic_DNA"/>
</dbReference>
<reference evidence="3 4" key="1">
    <citation type="submission" date="2023-01" db="EMBL/GenBank/DDBJ databases">
        <title>Analysis of 21 Apiospora genomes using comparative genomics revels a genus with tremendous synthesis potential of carbohydrate active enzymes and secondary metabolites.</title>
        <authorList>
            <person name="Sorensen T."/>
        </authorList>
    </citation>
    <scope>NUCLEOTIDE SEQUENCE [LARGE SCALE GENOMIC DNA]</scope>
    <source>
        <strain evidence="3 4">CBS 114990</strain>
    </source>
</reference>
<evidence type="ECO:0000256" key="2">
    <source>
        <dbReference type="SAM" id="SignalP"/>
    </source>
</evidence>
<accession>A0ABR1X7K9</accession>
<proteinExistence type="predicted"/>
<feature type="region of interest" description="Disordered" evidence="1">
    <location>
        <begin position="33"/>
        <end position="74"/>
    </location>
</feature>
<keyword evidence="4" id="KW-1185">Reference proteome</keyword>
<evidence type="ECO:0000256" key="1">
    <source>
        <dbReference type="SAM" id="MobiDB-lite"/>
    </source>
</evidence>
<comment type="caution">
    <text evidence="3">The sequence shown here is derived from an EMBL/GenBank/DDBJ whole genome shotgun (WGS) entry which is preliminary data.</text>
</comment>
<gene>
    <name evidence="3" type="ORF">PG997_001812</name>
</gene>
<dbReference type="RefSeq" id="XP_066673423.1">
    <property type="nucleotide sequence ID" value="XM_066806127.1"/>
</dbReference>
<dbReference type="Proteomes" id="UP001433268">
    <property type="component" value="Unassembled WGS sequence"/>
</dbReference>
<evidence type="ECO:0000313" key="3">
    <source>
        <dbReference type="EMBL" id="KAK8091451.1"/>
    </source>
</evidence>
<name>A0ABR1X7K9_9PEZI</name>
<feature type="signal peptide" evidence="2">
    <location>
        <begin position="1"/>
        <end position="20"/>
    </location>
</feature>